<reference evidence="2" key="1">
    <citation type="submission" date="2020-02" db="EMBL/GenBank/DDBJ databases">
        <authorList>
            <person name="Meier V. D."/>
        </authorList>
    </citation>
    <scope>NUCLEOTIDE SEQUENCE</scope>
    <source>
        <strain evidence="2">AVDCRST_MAG12</strain>
    </source>
</reference>
<dbReference type="Pfam" id="PF13700">
    <property type="entry name" value="DUF4158"/>
    <property type="match status" value="1"/>
</dbReference>
<feature type="domain" description="DUF4158" evidence="1">
    <location>
        <begin position="3"/>
        <end position="161"/>
    </location>
</feature>
<proteinExistence type="predicted"/>
<dbReference type="InterPro" id="IPR025296">
    <property type="entry name" value="DUF4158"/>
</dbReference>
<dbReference type="AlphaFoldDB" id="A0A6J4R942"/>
<dbReference type="EMBL" id="CADCVK010000079">
    <property type="protein sequence ID" value="CAA9467709.1"/>
    <property type="molecule type" value="Genomic_DNA"/>
</dbReference>
<gene>
    <name evidence="2" type="ORF">AVDCRST_MAG12-468</name>
</gene>
<protein>
    <submittedName>
        <fullName evidence="2">Mobile element protein</fullName>
    </submittedName>
</protein>
<sequence>MIERTAYPRFAPRPSARELARLFTPNLRELDLARRATRGGEAGQLALLVMLKGFQRLGYFPKTAEVPGAVVDHLRSRLGLTEEVSAAAPPRSRQRYRDAIRAHLGVKPFGEDARRVATEAIAGAALTMDDPADLLNAAVEELVKERFELPAFSTLDRLARKVRSAVNSRLFSRMNERLSEASRDKLDALLEADAGGRSDLGLLKAPPKSATRKNLSDTRESLLWMESFGDTRLLLSGIPNQKVAHLAAQGRALDASELKKVGSERRRAMLVCLIYRAKVSCRDGLAEMLVKTVGKAHARAKERLEDLHREKRAATEALVGVLERILVGARDNGADDAAFGRRVRALLSDGGGPEALLAAAVSLSAHRGGNHLPLLWGFYKGQRATLFRVARSLVLRPTTEDRSLVGALRFVLENDRLGQRGEFLEGELDLSFASERWREPVVADVDRRPALARRHLEACVFSCLALELKTGDLSAEGSDEYADYRDQLLS</sequence>
<evidence type="ECO:0000259" key="1">
    <source>
        <dbReference type="Pfam" id="PF13700"/>
    </source>
</evidence>
<organism evidence="2">
    <name type="scientific">uncultured Rubrobacteraceae bacterium</name>
    <dbReference type="NCBI Taxonomy" id="349277"/>
    <lineage>
        <taxon>Bacteria</taxon>
        <taxon>Bacillati</taxon>
        <taxon>Actinomycetota</taxon>
        <taxon>Rubrobacteria</taxon>
        <taxon>Rubrobacterales</taxon>
        <taxon>Rubrobacteraceae</taxon>
        <taxon>environmental samples</taxon>
    </lineage>
</organism>
<name>A0A6J4R942_9ACTN</name>
<evidence type="ECO:0000313" key="2">
    <source>
        <dbReference type="EMBL" id="CAA9467709.1"/>
    </source>
</evidence>
<accession>A0A6J4R942</accession>